<comment type="caution">
    <text evidence="1">The sequence shown here is derived from an EMBL/GenBank/DDBJ whole genome shotgun (WGS) entry which is preliminary data.</text>
</comment>
<keyword evidence="2" id="KW-1185">Reference proteome</keyword>
<name>A0ABU0MLJ6_9PROT</name>
<dbReference type="EC" id="4.1.2.25" evidence="1"/>
<accession>A0ABU0MLJ6</accession>
<gene>
    <name evidence="1" type="ORF">QO018_003214</name>
</gene>
<organism evidence="1 2">
    <name type="scientific">Azospirillum picis</name>
    <dbReference type="NCBI Taxonomy" id="488438"/>
    <lineage>
        <taxon>Bacteria</taxon>
        <taxon>Pseudomonadati</taxon>
        <taxon>Pseudomonadota</taxon>
        <taxon>Alphaproteobacteria</taxon>
        <taxon>Rhodospirillales</taxon>
        <taxon>Azospirillaceae</taxon>
        <taxon>Azospirillum</taxon>
    </lineage>
</organism>
<reference evidence="1 2" key="1">
    <citation type="submission" date="2023-07" db="EMBL/GenBank/DDBJ databases">
        <title>Genomic Encyclopedia of Type Strains, Phase IV (KMG-IV): sequencing the most valuable type-strain genomes for metagenomic binning, comparative biology and taxonomic classification.</title>
        <authorList>
            <person name="Goeker M."/>
        </authorList>
    </citation>
    <scope>NUCLEOTIDE SEQUENCE [LARGE SCALE GENOMIC DNA]</scope>
    <source>
        <strain evidence="1 2">DSM 19922</strain>
    </source>
</reference>
<evidence type="ECO:0000313" key="1">
    <source>
        <dbReference type="EMBL" id="MDQ0534341.1"/>
    </source>
</evidence>
<dbReference type="SUPFAM" id="SSF55620">
    <property type="entry name" value="Tetrahydrobiopterin biosynthesis enzymes-like"/>
    <property type="match status" value="1"/>
</dbReference>
<sequence>MSDHNPERTIMVQPGGAPLTYTILVHGFTAAVALAGRADRPLVRFDLTLTVTHPGPGFPDDIAAVMSYEDIVEDLRRLCAEADVPGADYLADRAASLCLSHDKVRQVRVDVAVPAATREGMASGAGLTRARHGRDGTL</sequence>
<dbReference type="GO" id="GO:0004150">
    <property type="term" value="F:dihydroneopterin aldolase activity"/>
    <property type="evidence" value="ECO:0007669"/>
    <property type="project" value="UniProtKB-EC"/>
</dbReference>
<dbReference type="Gene3D" id="3.30.1130.10">
    <property type="match status" value="1"/>
</dbReference>
<dbReference type="Proteomes" id="UP001244552">
    <property type="component" value="Unassembled WGS sequence"/>
</dbReference>
<evidence type="ECO:0000313" key="2">
    <source>
        <dbReference type="Proteomes" id="UP001244552"/>
    </source>
</evidence>
<proteinExistence type="predicted"/>
<dbReference type="EMBL" id="JAUSVU010000011">
    <property type="protein sequence ID" value="MDQ0534341.1"/>
    <property type="molecule type" value="Genomic_DNA"/>
</dbReference>
<dbReference type="RefSeq" id="WP_211113965.1">
    <property type="nucleotide sequence ID" value="NZ_JAGINO010000014.1"/>
</dbReference>
<protein>
    <submittedName>
        <fullName evidence="1">Dihydroneopterin aldolase</fullName>
        <ecNumber evidence="1">4.1.2.25</ecNumber>
    </submittedName>
</protein>
<keyword evidence="1" id="KW-0456">Lyase</keyword>
<dbReference type="InterPro" id="IPR043133">
    <property type="entry name" value="GTP-CH-I_C/QueF"/>
</dbReference>